<dbReference type="AlphaFoldDB" id="A0A4Y3RHP9"/>
<evidence type="ECO:0000313" key="2">
    <source>
        <dbReference type="Proteomes" id="UP000315226"/>
    </source>
</evidence>
<dbReference type="InterPro" id="IPR016084">
    <property type="entry name" value="Haem_Oase-like_multi-hlx"/>
</dbReference>
<dbReference type="EMBL" id="BJMN01000006">
    <property type="protein sequence ID" value="GEB55360.1"/>
    <property type="molecule type" value="Genomic_DNA"/>
</dbReference>
<dbReference type="SUPFAM" id="SSF48613">
    <property type="entry name" value="Heme oxygenase-like"/>
    <property type="match status" value="1"/>
</dbReference>
<dbReference type="OrthoDB" id="3444510at2"/>
<reference evidence="1 2" key="1">
    <citation type="submission" date="2019-06" db="EMBL/GenBank/DDBJ databases">
        <title>Whole genome shotgun sequence of Streptomyces gardneri NBRC 12865.</title>
        <authorList>
            <person name="Hosoyama A."/>
            <person name="Uohara A."/>
            <person name="Ohji S."/>
            <person name="Ichikawa N."/>
        </authorList>
    </citation>
    <scope>NUCLEOTIDE SEQUENCE [LARGE SCALE GENOMIC DNA]</scope>
    <source>
        <strain evidence="1 2">NBRC 12865</strain>
    </source>
</reference>
<proteinExistence type="predicted"/>
<keyword evidence="2" id="KW-1185">Reference proteome</keyword>
<dbReference type="SMART" id="SM01236">
    <property type="entry name" value="Haem_oxygenase_2"/>
    <property type="match status" value="1"/>
</dbReference>
<evidence type="ECO:0000313" key="1">
    <source>
        <dbReference type="EMBL" id="GEB55360.1"/>
    </source>
</evidence>
<dbReference type="Gene3D" id="1.20.910.10">
    <property type="entry name" value="Heme oxygenase-like"/>
    <property type="match status" value="1"/>
</dbReference>
<protein>
    <recommendedName>
        <fullName evidence="3">Iron-containing redox enzyme family protein</fullName>
    </recommendedName>
</protein>
<evidence type="ECO:0008006" key="3">
    <source>
        <dbReference type="Google" id="ProtNLM"/>
    </source>
</evidence>
<organism evidence="1 2">
    <name type="scientific">Streptomyces gardneri</name>
    <dbReference type="NCBI Taxonomy" id="66892"/>
    <lineage>
        <taxon>Bacteria</taxon>
        <taxon>Bacillati</taxon>
        <taxon>Actinomycetota</taxon>
        <taxon>Actinomycetes</taxon>
        <taxon>Kitasatosporales</taxon>
        <taxon>Streptomycetaceae</taxon>
        <taxon>Streptomyces</taxon>
    </lineage>
</organism>
<dbReference type="RefSeq" id="WP_141293605.1">
    <property type="nucleotide sequence ID" value="NZ_BJMN01000006.1"/>
</dbReference>
<dbReference type="Proteomes" id="UP000315226">
    <property type="component" value="Unassembled WGS sequence"/>
</dbReference>
<gene>
    <name evidence="1" type="ORF">SGA01_09650</name>
</gene>
<dbReference type="Pfam" id="PF14518">
    <property type="entry name" value="Haem_oxygenas_2"/>
    <property type="match status" value="1"/>
</dbReference>
<sequence>MSVSAKTVETVPAARSARTEAESVHRELFRHNRSVLDSRRLARVEEIERDWIVPLVDSLDSTGERVPDRAAWQRLLDGLLADERAGSPSGDYLADHASREEFTFIVREFALDGLTEAQNFFPAVPRLPIKAQMAVMRVLIDEFGCGNLQQAHSQLYRLLLAELGLPQEPEGFLDTTGDETFQFLNVFYWLTQRAPHVEYFLGALAYLEASIPDAFTHQARACERLGIRQGRYYTEHLHIDTFHMQEMQLAIKEYETAYGLDPARLWTGARLLSALIGDAFDAAVARARELTDRAAA</sequence>
<comment type="caution">
    <text evidence="1">The sequence shown here is derived from an EMBL/GenBank/DDBJ whole genome shotgun (WGS) entry which is preliminary data.</text>
</comment>
<name>A0A4Y3RHP9_9ACTN</name>
<accession>A0A4Y3RHP9</accession>